<dbReference type="PANTHER" id="PTHR30086">
    <property type="entry name" value="ARGININE EXPORTER PROTEIN ARGO"/>
    <property type="match status" value="1"/>
</dbReference>
<feature type="transmembrane region" description="Helical" evidence="6">
    <location>
        <begin position="208"/>
        <end position="228"/>
    </location>
</feature>
<keyword evidence="4 6" id="KW-1133">Transmembrane helix</keyword>
<evidence type="ECO:0000256" key="2">
    <source>
        <dbReference type="ARBA" id="ARBA00022475"/>
    </source>
</evidence>
<evidence type="ECO:0000256" key="5">
    <source>
        <dbReference type="ARBA" id="ARBA00023136"/>
    </source>
</evidence>
<keyword evidence="3 6" id="KW-0812">Transmembrane</keyword>
<evidence type="ECO:0000256" key="4">
    <source>
        <dbReference type="ARBA" id="ARBA00022989"/>
    </source>
</evidence>
<feature type="transmembrane region" description="Helical" evidence="6">
    <location>
        <begin position="99"/>
        <end position="122"/>
    </location>
</feature>
<protein>
    <submittedName>
        <fullName evidence="7">Threonine/homoserine/homoserine lactone efflux protein</fullName>
    </submittedName>
</protein>
<feature type="transmembrane region" description="Helical" evidence="6">
    <location>
        <begin position="143"/>
        <end position="161"/>
    </location>
</feature>
<dbReference type="InterPro" id="IPR001123">
    <property type="entry name" value="LeuE-type"/>
</dbReference>
<dbReference type="Proteomes" id="UP000639010">
    <property type="component" value="Unassembled WGS sequence"/>
</dbReference>
<feature type="transmembrane region" description="Helical" evidence="6">
    <location>
        <begin position="173"/>
        <end position="196"/>
    </location>
</feature>
<dbReference type="Pfam" id="PF01810">
    <property type="entry name" value="LysE"/>
    <property type="match status" value="1"/>
</dbReference>
<evidence type="ECO:0000256" key="1">
    <source>
        <dbReference type="ARBA" id="ARBA00004651"/>
    </source>
</evidence>
<comment type="caution">
    <text evidence="7">The sequence shown here is derived from an EMBL/GenBank/DDBJ whole genome shotgun (WGS) entry which is preliminary data.</text>
</comment>
<sequence>MSFKDANYVLGLHGPGPVSCGLDRVILFLRRIDMGYYLTIGAVLGLSAGFAPGPLLTLVISETLRHGIRSGIRVALAPIITDFPIILLTLLVLSKLSAFHGILGIISIAGGVFILFMGYESVRAKGFDLQLPSAEKRSLRKGILANMLSPHPYLFWFSVGAPTMTKALVQGPWAPAAFVAGFYACLIGAKIALAILVGSSRSFFRGAVYVWTMRALGFVLIALALLLFRDGLRLLGFGGALF</sequence>
<evidence type="ECO:0000256" key="6">
    <source>
        <dbReference type="SAM" id="Phobius"/>
    </source>
</evidence>
<proteinExistence type="predicted"/>
<evidence type="ECO:0000313" key="7">
    <source>
        <dbReference type="EMBL" id="MBE1426482.1"/>
    </source>
</evidence>
<keyword evidence="5 6" id="KW-0472">Membrane</keyword>
<keyword evidence="8" id="KW-1185">Reference proteome</keyword>
<accession>A0ABR9H7K8</accession>
<evidence type="ECO:0000313" key="8">
    <source>
        <dbReference type="Proteomes" id="UP000639010"/>
    </source>
</evidence>
<comment type="subcellular location">
    <subcellularLocation>
        <location evidence="1">Cell membrane</location>
        <topology evidence="1">Multi-pass membrane protein</topology>
    </subcellularLocation>
</comment>
<organism evidence="7 8">
    <name type="scientific">Desulfomicrobium macestii</name>
    <dbReference type="NCBI Taxonomy" id="90731"/>
    <lineage>
        <taxon>Bacteria</taxon>
        <taxon>Pseudomonadati</taxon>
        <taxon>Thermodesulfobacteriota</taxon>
        <taxon>Desulfovibrionia</taxon>
        <taxon>Desulfovibrionales</taxon>
        <taxon>Desulfomicrobiaceae</taxon>
        <taxon>Desulfomicrobium</taxon>
    </lineage>
</organism>
<feature type="transmembrane region" description="Helical" evidence="6">
    <location>
        <begin position="36"/>
        <end position="60"/>
    </location>
</feature>
<feature type="transmembrane region" description="Helical" evidence="6">
    <location>
        <begin position="72"/>
        <end position="93"/>
    </location>
</feature>
<dbReference type="EMBL" id="JADBGG010000027">
    <property type="protein sequence ID" value="MBE1426482.1"/>
    <property type="molecule type" value="Genomic_DNA"/>
</dbReference>
<gene>
    <name evidence="7" type="ORF">H4684_003148</name>
</gene>
<dbReference type="PANTHER" id="PTHR30086:SF20">
    <property type="entry name" value="ARGININE EXPORTER PROTEIN ARGO-RELATED"/>
    <property type="match status" value="1"/>
</dbReference>
<name>A0ABR9H7K8_9BACT</name>
<evidence type="ECO:0000256" key="3">
    <source>
        <dbReference type="ARBA" id="ARBA00022692"/>
    </source>
</evidence>
<reference evidence="7 8" key="1">
    <citation type="submission" date="2020-10" db="EMBL/GenBank/DDBJ databases">
        <title>Genomic Encyclopedia of Type Strains, Phase IV (KMG-IV): sequencing the most valuable type-strain genomes for metagenomic binning, comparative biology and taxonomic classification.</title>
        <authorList>
            <person name="Goeker M."/>
        </authorList>
    </citation>
    <scope>NUCLEOTIDE SEQUENCE [LARGE SCALE GENOMIC DNA]</scope>
    <source>
        <strain evidence="7 8">DSM 4194</strain>
    </source>
</reference>
<keyword evidence="2" id="KW-1003">Cell membrane</keyword>